<accession>A0A139I517</accession>
<dbReference type="EMBL" id="LFZO01000303">
    <property type="protein sequence ID" value="KXT09830.1"/>
    <property type="molecule type" value="Genomic_DNA"/>
</dbReference>
<protein>
    <submittedName>
        <fullName evidence="1">Uncharacterized protein</fullName>
    </submittedName>
</protein>
<dbReference type="Proteomes" id="UP000073492">
    <property type="component" value="Unassembled WGS sequence"/>
</dbReference>
<evidence type="ECO:0000313" key="2">
    <source>
        <dbReference type="Proteomes" id="UP000073492"/>
    </source>
</evidence>
<organism evidence="1 2">
    <name type="scientific">Pseudocercospora musae</name>
    <dbReference type="NCBI Taxonomy" id="113226"/>
    <lineage>
        <taxon>Eukaryota</taxon>
        <taxon>Fungi</taxon>
        <taxon>Dikarya</taxon>
        <taxon>Ascomycota</taxon>
        <taxon>Pezizomycotina</taxon>
        <taxon>Dothideomycetes</taxon>
        <taxon>Dothideomycetidae</taxon>
        <taxon>Mycosphaerellales</taxon>
        <taxon>Mycosphaerellaceae</taxon>
        <taxon>Pseudocercospora</taxon>
    </lineage>
</organism>
<name>A0A139I517_9PEZI</name>
<sequence>MLHCIAERDKRHGTLGIDGMLSVHVGGRNDSSLTVAHRREQTCGTQDVLTHVELETLRAQVHRKDRTRLSIQANG</sequence>
<reference evidence="1 2" key="1">
    <citation type="submission" date="2015-07" db="EMBL/GenBank/DDBJ databases">
        <title>Comparative genomics of the Sigatoka disease complex on banana suggests a link between parallel evolutionary changes in Pseudocercospora fijiensis and Pseudocercospora eumusae and increased virulence on the banana host.</title>
        <authorList>
            <person name="Chang T.-C."/>
            <person name="Salvucci A."/>
            <person name="Crous P.W."/>
            <person name="Stergiopoulos I."/>
        </authorList>
    </citation>
    <scope>NUCLEOTIDE SEQUENCE [LARGE SCALE GENOMIC DNA]</scope>
    <source>
        <strain evidence="1 2">CBS 116634</strain>
    </source>
</reference>
<comment type="caution">
    <text evidence="1">The sequence shown here is derived from an EMBL/GenBank/DDBJ whole genome shotgun (WGS) entry which is preliminary data.</text>
</comment>
<evidence type="ECO:0000313" key="1">
    <source>
        <dbReference type="EMBL" id="KXT09830.1"/>
    </source>
</evidence>
<dbReference type="AlphaFoldDB" id="A0A139I517"/>
<gene>
    <name evidence="1" type="ORF">AC579_9302</name>
</gene>
<proteinExistence type="predicted"/>
<keyword evidence="2" id="KW-1185">Reference proteome</keyword>